<organism evidence="10 11">
    <name type="scientific">Arabidopsis thaliana</name>
    <name type="common">Mouse-ear cress</name>
    <dbReference type="NCBI Taxonomy" id="3702"/>
    <lineage>
        <taxon>Eukaryota</taxon>
        <taxon>Viridiplantae</taxon>
        <taxon>Streptophyta</taxon>
        <taxon>Embryophyta</taxon>
        <taxon>Tracheophyta</taxon>
        <taxon>Spermatophyta</taxon>
        <taxon>Magnoliopsida</taxon>
        <taxon>eudicotyledons</taxon>
        <taxon>Gunneridae</taxon>
        <taxon>Pentapetalae</taxon>
        <taxon>rosids</taxon>
        <taxon>malvids</taxon>
        <taxon>Brassicales</taxon>
        <taxon>Brassicaceae</taxon>
        <taxon>Camelineae</taxon>
        <taxon>Arabidopsis</taxon>
    </lineage>
</organism>
<feature type="region of interest" description="Disordered" evidence="7">
    <location>
        <begin position="309"/>
        <end position="364"/>
    </location>
</feature>
<feature type="compositionally biased region" description="Basic and acidic residues" evidence="7">
    <location>
        <begin position="387"/>
        <end position="408"/>
    </location>
</feature>
<evidence type="ECO:0000256" key="6">
    <source>
        <dbReference type="PROSITE-ProRule" id="PRU00169"/>
    </source>
</evidence>
<reference evidence="10 11" key="1">
    <citation type="submission" date="2020-09" db="EMBL/GenBank/DDBJ databases">
        <authorList>
            <person name="Ashkenazy H."/>
        </authorList>
    </citation>
    <scope>NUCLEOTIDE SEQUENCE [LARGE SCALE GENOMIC DNA]</scope>
    <source>
        <strain evidence="11">cv. Cdm-0</strain>
    </source>
</reference>
<feature type="region of interest" description="Disordered" evidence="7">
    <location>
        <begin position="433"/>
        <end position="472"/>
    </location>
</feature>
<dbReference type="PANTHER" id="PTHR43874:SF58">
    <property type="entry name" value="TWO-COMPONENT RESPONSE REGULATOR-LIKE APRR8-RELATED"/>
    <property type="match status" value="1"/>
</dbReference>
<keyword evidence="8" id="KW-1133">Transmembrane helix</keyword>
<evidence type="ECO:0000259" key="9">
    <source>
        <dbReference type="PROSITE" id="PS50110"/>
    </source>
</evidence>
<comment type="caution">
    <text evidence="6">Lacks conserved residue(s) required for the propagation of feature annotation.</text>
</comment>
<keyword evidence="2" id="KW-0902">Two-component regulatory system</keyword>
<evidence type="ECO:0000256" key="3">
    <source>
        <dbReference type="ARBA" id="ARBA00023015"/>
    </source>
</evidence>
<keyword evidence="4" id="KW-0804">Transcription</keyword>
<evidence type="ECO:0000256" key="7">
    <source>
        <dbReference type="SAM" id="MobiDB-lite"/>
    </source>
</evidence>
<dbReference type="CDD" id="cd17584">
    <property type="entry name" value="REC_typeB_ARR-like"/>
    <property type="match status" value="1"/>
</dbReference>
<dbReference type="GO" id="GO:0005634">
    <property type="term" value="C:nucleus"/>
    <property type="evidence" value="ECO:0007669"/>
    <property type="project" value="UniProtKB-SubCell"/>
</dbReference>
<evidence type="ECO:0000256" key="1">
    <source>
        <dbReference type="ARBA" id="ARBA00004123"/>
    </source>
</evidence>
<evidence type="ECO:0000256" key="5">
    <source>
        <dbReference type="ARBA" id="ARBA00023242"/>
    </source>
</evidence>
<feature type="transmembrane region" description="Helical" evidence="8">
    <location>
        <begin position="41"/>
        <end position="62"/>
    </location>
</feature>
<feature type="domain" description="Response regulatory" evidence="9">
    <location>
        <begin position="166"/>
        <end position="280"/>
    </location>
</feature>
<dbReference type="Gene3D" id="3.40.50.2300">
    <property type="match status" value="1"/>
</dbReference>
<dbReference type="InterPro" id="IPR001789">
    <property type="entry name" value="Sig_transdc_resp-reg_receiver"/>
</dbReference>
<sequence length="518" mass="57979">MSLTRITVMLAWFSALFLVANRRERLLGKIPDGADLMVLEWRFLMALITACNALDCFLFGIIGKGLRGCRLGIDLNPFEEHELESSKRQSLSILDLSSILKHSLAQLNGESHVNATLLFVCKFPSPKPKRLQDMGIGFCGLSLPFEVKLSNHCAKRVVKRGGSLLHEVYPDSDATCLANLSEMIRKCGYKVVATTRADDLPLIINNKDKKIDLVLAEFRLIEMNKYELLEKIRSICEIPVVVSGAHVKDAIVECLCRGAKLCLEKPLMENDFKILWQFTVSRQRNFRSQIDINPPEKNHSITHTQSLGAELKKNNNNSEVETEDLDKYKDELGQGNKRKERADTDTGEHTEKNNGSDLGDQKKPKLLFADDLQNETLEAVPNIEEANNERKAPTEIKKNGESSEKKSPELVCMEEELQKWSAESFIDLTASVENESQDPLESVGDSVGPHEIPLSPPESSNNNAAAQLQMPTHEALDEEVMQDGLSLSDLEVDLQEGHGSNKELFDKIFTDLAKELKP</sequence>
<keyword evidence="5" id="KW-0539">Nucleus</keyword>
<evidence type="ECO:0000256" key="2">
    <source>
        <dbReference type="ARBA" id="ARBA00023012"/>
    </source>
</evidence>
<keyword evidence="8" id="KW-0472">Membrane</keyword>
<gene>
    <name evidence="10" type="ORF">AT9943_LOCUS14485</name>
</gene>
<name>A0A7G2F0E3_ARATH</name>
<dbReference type="Proteomes" id="UP000516314">
    <property type="component" value="Chromosome 4"/>
</dbReference>
<dbReference type="PANTHER" id="PTHR43874">
    <property type="entry name" value="TWO-COMPONENT RESPONSE REGULATOR"/>
    <property type="match status" value="1"/>
</dbReference>
<dbReference type="GO" id="GO:0009736">
    <property type="term" value="P:cytokinin-activated signaling pathway"/>
    <property type="evidence" value="ECO:0007669"/>
    <property type="project" value="InterPro"/>
</dbReference>
<dbReference type="PROSITE" id="PS50110">
    <property type="entry name" value="RESPONSE_REGULATORY"/>
    <property type="match status" value="1"/>
</dbReference>
<keyword evidence="8" id="KW-0812">Transmembrane</keyword>
<evidence type="ECO:0000313" key="11">
    <source>
        <dbReference type="Proteomes" id="UP000516314"/>
    </source>
</evidence>
<evidence type="ECO:0000313" key="10">
    <source>
        <dbReference type="EMBL" id="CAD5326740.1"/>
    </source>
</evidence>
<comment type="subcellular location">
    <subcellularLocation>
        <location evidence="1">Nucleus</location>
    </subcellularLocation>
</comment>
<evidence type="ECO:0000256" key="8">
    <source>
        <dbReference type="SAM" id="Phobius"/>
    </source>
</evidence>
<dbReference type="AlphaFoldDB" id="A0A7G2F0E3"/>
<accession>A0A7G2F0E3</accession>
<dbReference type="GO" id="GO:0000160">
    <property type="term" value="P:phosphorelay signal transduction system"/>
    <property type="evidence" value="ECO:0007669"/>
    <property type="project" value="UniProtKB-KW"/>
</dbReference>
<dbReference type="Pfam" id="PF00072">
    <property type="entry name" value="Response_reg"/>
    <property type="match status" value="1"/>
</dbReference>
<dbReference type="InterPro" id="IPR011006">
    <property type="entry name" value="CheY-like_superfamily"/>
</dbReference>
<feature type="region of interest" description="Disordered" evidence="7">
    <location>
        <begin position="378"/>
        <end position="410"/>
    </location>
</feature>
<keyword evidence="3" id="KW-0805">Transcription regulation</keyword>
<dbReference type="InterPro" id="IPR045279">
    <property type="entry name" value="ARR-like"/>
</dbReference>
<dbReference type="EMBL" id="LR881469">
    <property type="protein sequence ID" value="CAD5326740.1"/>
    <property type="molecule type" value="Genomic_DNA"/>
</dbReference>
<proteinExistence type="predicted"/>
<feature type="compositionally biased region" description="Polar residues" evidence="7">
    <location>
        <begin position="457"/>
        <end position="470"/>
    </location>
</feature>
<feature type="compositionally biased region" description="Basic and acidic residues" evidence="7">
    <location>
        <begin position="340"/>
        <end position="363"/>
    </location>
</feature>
<protein>
    <submittedName>
        <fullName evidence="10">(thale cress) hypothetical protein</fullName>
    </submittedName>
</protein>
<evidence type="ECO:0000256" key="4">
    <source>
        <dbReference type="ARBA" id="ARBA00023163"/>
    </source>
</evidence>
<dbReference type="SUPFAM" id="SSF52172">
    <property type="entry name" value="CheY-like"/>
    <property type="match status" value="1"/>
</dbReference>